<evidence type="ECO:0000259" key="3">
    <source>
        <dbReference type="Pfam" id="PF01232"/>
    </source>
</evidence>
<gene>
    <name evidence="5" type="ORF">JM658_15475</name>
</gene>
<evidence type="ECO:0000256" key="2">
    <source>
        <dbReference type="ARBA" id="ARBA00023027"/>
    </source>
</evidence>
<dbReference type="InterPro" id="IPR013328">
    <property type="entry name" value="6PGD_dom2"/>
</dbReference>
<evidence type="ECO:0000256" key="1">
    <source>
        <dbReference type="ARBA" id="ARBA00023002"/>
    </source>
</evidence>
<dbReference type="Proteomes" id="UP000829517">
    <property type="component" value="Unassembled WGS sequence"/>
</dbReference>
<protein>
    <submittedName>
        <fullName evidence="5">Tagaturonate reductase</fullName>
        <ecNumber evidence="5">1.1.1.58</ecNumber>
    </submittedName>
</protein>
<evidence type="ECO:0000259" key="4">
    <source>
        <dbReference type="Pfam" id="PF08125"/>
    </source>
</evidence>
<dbReference type="Gene3D" id="1.10.1040.10">
    <property type="entry name" value="N-(1-d-carboxylethyl)-l-norvaline Dehydrogenase, domain 2"/>
    <property type="match status" value="1"/>
</dbReference>
<keyword evidence="6" id="KW-1185">Reference proteome</keyword>
<keyword evidence="1 5" id="KW-0560">Oxidoreductase</keyword>
<dbReference type="Pfam" id="PF08125">
    <property type="entry name" value="Mannitol_dh_C"/>
    <property type="match status" value="1"/>
</dbReference>
<dbReference type="RefSeq" id="WP_236960394.1">
    <property type="nucleotide sequence ID" value="NZ_JAETXX010000014.1"/>
</dbReference>
<dbReference type="EC" id="1.1.1.58" evidence="5"/>
<dbReference type="SUPFAM" id="SSF51735">
    <property type="entry name" value="NAD(P)-binding Rossmann-fold domains"/>
    <property type="match status" value="1"/>
</dbReference>
<dbReference type="GO" id="GO:0009026">
    <property type="term" value="F:tagaturonate reductase activity"/>
    <property type="evidence" value="ECO:0007669"/>
    <property type="project" value="UniProtKB-EC"/>
</dbReference>
<comment type="caution">
    <text evidence="5">The sequence shown here is derived from an EMBL/GenBank/DDBJ whole genome shotgun (WGS) entry which is preliminary data.</text>
</comment>
<organism evidence="5 6">
    <name type="scientific">Joostella atrarenae</name>
    <dbReference type="NCBI Taxonomy" id="679257"/>
    <lineage>
        <taxon>Bacteria</taxon>
        <taxon>Pseudomonadati</taxon>
        <taxon>Bacteroidota</taxon>
        <taxon>Flavobacteriia</taxon>
        <taxon>Flavobacteriales</taxon>
        <taxon>Flavobacteriaceae</taxon>
        <taxon>Joostella</taxon>
    </lineage>
</organism>
<dbReference type="SUPFAM" id="SSF48179">
    <property type="entry name" value="6-phosphogluconate dehydrogenase C-terminal domain-like"/>
    <property type="match status" value="1"/>
</dbReference>
<dbReference type="EMBL" id="JAETXX010000014">
    <property type="protein sequence ID" value="MCF8716230.1"/>
    <property type="molecule type" value="Genomic_DNA"/>
</dbReference>
<dbReference type="PANTHER" id="PTHR30524:SF0">
    <property type="entry name" value="ALTRONATE OXIDOREDUCTASE-RELATED"/>
    <property type="match status" value="1"/>
</dbReference>
<dbReference type="PANTHER" id="PTHR30524">
    <property type="entry name" value="MANNITOL-1-PHOSPHATE 5-DEHYDROGENASE"/>
    <property type="match status" value="1"/>
</dbReference>
<dbReference type="Gene3D" id="3.40.50.720">
    <property type="entry name" value="NAD(P)-binding Rossmann-like Domain"/>
    <property type="match status" value="1"/>
</dbReference>
<dbReference type="InterPro" id="IPR013118">
    <property type="entry name" value="Mannitol_DH_C"/>
</dbReference>
<accession>A0ABS9J725</accession>
<dbReference type="Pfam" id="PF01232">
    <property type="entry name" value="Mannitol_dh"/>
    <property type="match status" value="1"/>
</dbReference>
<sequence>MKSNKIHTTRDNPAKVLQFGGGNFLRAFIDDFIEVLNEKTSFNGNIIIVKPTKSGDYAALKNQNGHYNIILEGIKDEKASSITRTINCISNIIHSYNEYDAYIATAKIPSIRFIISNTTEAGITFNNNDLLEDTPAKEFPAKLTQWLFTRYNHFNGEKDKGCIFLPCELIESNGTSLQKAIIDYINLWELPNDFKEWILKSNYFCNTLVDRIVSGYSEKLSEKIYKEKGYKDELLVVGETYHSWLIEGPDFIAKELPFSQTDLQVKFVNDLTPYRKLKVRVLNGAHTAMVPVAYLAGIKTVKDVMKQQELLNFVQNFLQLEVMPIMSKEFSENEIENFINDTLNRFKNPYLEHQLIRISLNSITKFRTRLLPTLIDFYEQKNSPPKHIIFSLAALIVFYKGKYQETEIPLKDDEKYLKFFKRQWDDLNKERISINQFTHIIAKSELLFENDLTQFPELTILLEQYINSILSMGVLNSLSAINLEN</sequence>
<dbReference type="InterPro" id="IPR008927">
    <property type="entry name" value="6-PGluconate_DH-like_C_sf"/>
</dbReference>
<dbReference type="NCBIfam" id="NF002969">
    <property type="entry name" value="PRK03643.1"/>
    <property type="match status" value="1"/>
</dbReference>
<reference evidence="5 6" key="1">
    <citation type="submission" date="2021-01" db="EMBL/GenBank/DDBJ databases">
        <title>Genome sequencing of Joostella atrarenae M1-2 (= KCTC 23194).</title>
        <authorList>
            <person name="Zakaria M.R."/>
            <person name="Lam M.Q."/>
            <person name="Chong C.S."/>
        </authorList>
    </citation>
    <scope>NUCLEOTIDE SEQUENCE [LARGE SCALE GENOMIC DNA]</scope>
    <source>
        <strain evidence="5 6">M1-2</strain>
    </source>
</reference>
<dbReference type="InterPro" id="IPR013131">
    <property type="entry name" value="Mannitol_DH_N"/>
</dbReference>
<name>A0ABS9J725_9FLAO</name>
<keyword evidence="2" id="KW-0520">NAD</keyword>
<evidence type="ECO:0000313" key="6">
    <source>
        <dbReference type="Proteomes" id="UP000829517"/>
    </source>
</evidence>
<feature type="domain" description="Mannitol dehydrogenase C-terminal" evidence="4">
    <location>
        <begin position="270"/>
        <end position="465"/>
    </location>
</feature>
<dbReference type="InterPro" id="IPR036291">
    <property type="entry name" value="NAD(P)-bd_dom_sf"/>
</dbReference>
<evidence type="ECO:0000313" key="5">
    <source>
        <dbReference type="EMBL" id="MCF8716230.1"/>
    </source>
</evidence>
<feature type="domain" description="Mannitol dehydrogenase N-terminal" evidence="3">
    <location>
        <begin position="15"/>
        <end position="257"/>
    </location>
</feature>
<proteinExistence type="predicted"/>